<dbReference type="EMBL" id="JAZHXI010000016">
    <property type="protein sequence ID" value="KAL2062902.1"/>
    <property type="molecule type" value="Genomic_DNA"/>
</dbReference>
<evidence type="ECO:0000313" key="3">
    <source>
        <dbReference type="Proteomes" id="UP001595075"/>
    </source>
</evidence>
<accession>A0ABR4BZ46</accession>
<dbReference type="Gene3D" id="2.70.50.70">
    <property type="match status" value="1"/>
</dbReference>
<protein>
    <submittedName>
        <fullName evidence="2">Uncharacterized protein</fullName>
    </submittedName>
</protein>
<feature type="chain" id="PRO_5046461257" evidence="1">
    <location>
        <begin position="18"/>
        <end position="190"/>
    </location>
</feature>
<evidence type="ECO:0000313" key="2">
    <source>
        <dbReference type="EMBL" id="KAL2062902.1"/>
    </source>
</evidence>
<sequence>MHFHITLSIVFFSVVFGHIELESLGPFRGRSKPNTKNIDYDDTTGEGMPTTIWKHGAPAFLKLTKGGLYSGRSCQASLIYDSGKSCTVIYSMQGNCPASDMAFAAPADAPLGVAIGSSSWFNKSGNGEMCQNCFSVTTESANGGITPAIPFAQRPAMLVVYFGTSYKTVEMTDVQTQDLISSGRAMSTLS</sequence>
<proteinExistence type="predicted"/>
<dbReference type="PANTHER" id="PTHR36182">
    <property type="entry name" value="PROTEIN, PUTATIVE (AFU_ORTHOLOGUE AFUA_6G10930)-RELATED"/>
    <property type="match status" value="1"/>
</dbReference>
<evidence type="ECO:0000256" key="1">
    <source>
        <dbReference type="SAM" id="SignalP"/>
    </source>
</evidence>
<feature type="signal peptide" evidence="1">
    <location>
        <begin position="1"/>
        <end position="17"/>
    </location>
</feature>
<organism evidence="2 3">
    <name type="scientific">Oculimacula yallundae</name>
    <dbReference type="NCBI Taxonomy" id="86028"/>
    <lineage>
        <taxon>Eukaryota</taxon>
        <taxon>Fungi</taxon>
        <taxon>Dikarya</taxon>
        <taxon>Ascomycota</taxon>
        <taxon>Pezizomycotina</taxon>
        <taxon>Leotiomycetes</taxon>
        <taxon>Helotiales</taxon>
        <taxon>Ploettnerulaceae</taxon>
        <taxon>Oculimacula</taxon>
    </lineage>
</organism>
<reference evidence="2 3" key="1">
    <citation type="journal article" date="2024" name="Commun. Biol.">
        <title>Comparative genomic analysis of thermophilic fungi reveals convergent evolutionary adaptations and gene losses.</title>
        <authorList>
            <person name="Steindorff A.S."/>
            <person name="Aguilar-Pontes M.V."/>
            <person name="Robinson A.J."/>
            <person name="Andreopoulos B."/>
            <person name="LaButti K."/>
            <person name="Kuo A."/>
            <person name="Mondo S."/>
            <person name="Riley R."/>
            <person name="Otillar R."/>
            <person name="Haridas S."/>
            <person name="Lipzen A."/>
            <person name="Grimwood J."/>
            <person name="Schmutz J."/>
            <person name="Clum A."/>
            <person name="Reid I.D."/>
            <person name="Moisan M.C."/>
            <person name="Butler G."/>
            <person name="Nguyen T.T.M."/>
            <person name="Dewar K."/>
            <person name="Conant G."/>
            <person name="Drula E."/>
            <person name="Henrissat B."/>
            <person name="Hansel C."/>
            <person name="Singer S."/>
            <person name="Hutchinson M.I."/>
            <person name="de Vries R.P."/>
            <person name="Natvig D.O."/>
            <person name="Powell A.J."/>
            <person name="Tsang A."/>
            <person name="Grigoriev I.V."/>
        </authorList>
    </citation>
    <scope>NUCLEOTIDE SEQUENCE [LARGE SCALE GENOMIC DNA]</scope>
    <source>
        <strain evidence="2 3">CBS 494.80</strain>
    </source>
</reference>
<comment type="caution">
    <text evidence="2">The sequence shown here is derived from an EMBL/GenBank/DDBJ whole genome shotgun (WGS) entry which is preliminary data.</text>
</comment>
<keyword evidence="3" id="KW-1185">Reference proteome</keyword>
<gene>
    <name evidence="2" type="ORF">VTL71DRAFT_5974</name>
</gene>
<dbReference type="Proteomes" id="UP001595075">
    <property type="component" value="Unassembled WGS sequence"/>
</dbReference>
<dbReference type="PANTHER" id="PTHR36182:SF1">
    <property type="entry name" value="PROTEIN, PUTATIVE (AFU_ORTHOLOGUE AFUA_6G10930)-RELATED"/>
    <property type="match status" value="1"/>
</dbReference>
<keyword evidence="1" id="KW-0732">Signal</keyword>
<name>A0ABR4BZ46_9HELO</name>